<evidence type="ECO:0000313" key="2">
    <source>
        <dbReference type="Proteomes" id="UP000789508"/>
    </source>
</evidence>
<protein>
    <submittedName>
        <fullName evidence="1">5355_t:CDS:1</fullName>
    </submittedName>
</protein>
<sequence>MGEERQILECLVSYGRSKKTFWFTSSLTENLWDRLCNEIKQEFDDLLQDVETDSIEITFKSGQRIRRQEEFETFVSSIPEDDNGIKHIEFKRDFSAYRKFSQLEPILGVKACDFTQLPDLRLPLAVNTEPYEGAICHAMKQIQLILNTSGVIDICNEMERSVFVDTILRGIVSTFDKKQKVKLHLEFMVTGPYGKGRTDFTINCECTILCVTESKRFDLEYGFCQNLIQLQSACKENIRKRKRDDQEEDVEYVYGIVSTGDKWYFTMVTSNNEVAARSMQPISLNLSTIEVDETQLKSETQKLFATIRAMLDDKIASISEPSAKKKQRLEKLLNYPYMKDYYYYGSTEYDKLKAMNGGEITASRRLKKTTRIGRTHFENVRNHLATNAVKNFLENYAEIHGLPSPGRNVNRITQSLTLLPAETSYKSVYRDFIAEHLVKAKLERNYYNKNTKLAEQQRNIGKQAVYNKSLRKVHLFGIQDEAVRDEDEIIGKGPNGTLSLIFDGIKRLNKVICGYYESIELNFMVDGSFGLVKKLYRKTMVNCVNDIVEVVKKSSTTGLNKAQRYDSGKGFQYLDFNSVLGIFFKKLSGLQKYQHFVFEAANPEVVKAQMVVNDAFTEFNLLKTRKANVSEITKEIPS</sequence>
<dbReference type="AlphaFoldDB" id="A0A9N9FWQ1"/>
<reference evidence="1" key="1">
    <citation type="submission" date="2021-06" db="EMBL/GenBank/DDBJ databases">
        <authorList>
            <person name="Kallberg Y."/>
            <person name="Tangrot J."/>
            <person name="Rosling A."/>
        </authorList>
    </citation>
    <scope>NUCLEOTIDE SEQUENCE</scope>
    <source>
        <strain evidence="1">FL130A</strain>
    </source>
</reference>
<dbReference type="PANTHER" id="PTHR34415">
    <property type="entry name" value="INTEGRASE CATALYTIC DOMAIN-CONTAINING PROTEIN"/>
    <property type="match status" value="1"/>
</dbReference>
<dbReference type="Proteomes" id="UP000789508">
    <property type="component" value="Unassembled WGS sequence"/>
</dbReference>
<comment type="caution">
    <text evidence="1">The sequence shown here is derived from an EMBL/GenBank/DDBJ whole genome shotgun (WGS) entry which is preliminary data.</text>
</comment>
<keyword evidence="2" id="KW-1185">Reference proteome</keyword>
<organism evidence="1 2">
    <name type="scientific">Ambispora leptoticha</name>
    <dbReference type="NCBI Taxonomy" id="144679"/>
    <lineage>
        <taxon>Eukaryota</taxon>
        <taxon>Fungi</taxon>
        <taxon>Fungi incertae sedis</taxon>
        <taxon>Mucoromycota</taxon>
        <taxon>Glomeromycotina</taxon>
        <taxon>Glomeromycetes</taxon>
        <taxon>Archaeosporales</taxon>
        <taxon>Ambisporaceae</taxon>
        <taxon>Ambispora</taxon>
    </lineage>
</organism>
<dbReference type="PANTHER" id="PTHR34415:SF1">
    <property type="entry name" value="INTEGRASE CATALYTIC DOMAIN-CONTAINING PROTEIN"/>
    <property type="match status" value="1"/>
</dbReference>
<name>A0A9N9FWQ1_9GLOM</name>
<dbReference type="EMBL" id="CAJVPS010002412">
    <property type="protein sequence ID" value="CAG8568054.1"/>
    <property type="molecule type" value="Genomic_DNA"/>
</dbReference>
<proteinExistence type="predicted"/>
<accession>A0A9N9FWQ1</accession>
<evidence type="ECO:0000313" key="1">
    <source>
        <dbReference type="EMBL" id="CAG8568054.1"/>
    </source>
</evidence>
<dbReference type="OrthoDB" id="2358876at2759"/>
<gene>
    <name evidence="1" type="ORF">ALEPTO_LOCUS6681</name>
</gene>